<organism evidence="2">
    <name type="scientific">Kwoniella pini CBS 10737</name>
    <dbReference type="NCBI Taxonomy" id="1296096"/>
    <lineage>
        <taxon>Eukaryota</taxon>
        <taxon>Fungi</taxon>
        <taxon>Dikarya</taxon>
        <taxon>Basidiomycota</taxon>
        <taxon>Agaricomycotina</taxon>
        <taxon>Tremellomycetes</taxon>
        <taxon>Tremellales</taxon>
        <taxon>Cryptococcaceae</taxon>
        <taxon>Kwoniella</taxon>
    </lineage>
</organism>
<reference evidence="2" key="3">
    <citation type="submission" date="2016-07" db="EMBL/GenBank/DDBJ databases">
        <title>Evolution of pathogenesis and genome organization in the Tremellales.</title>
        <authorList>
            <person name="Cuomo C."/>
            <person name="Litvintseva A."/>
            <person name="Heitman J."/>
            <person name="Chen Y."/>
            <person name="Sun S."/>
            <person name="Springer D."/>
            <person name="Dromer F."/>
            <person name="Young S."/>
            <person name="Zeng Q."/>
            <person name="Chapman S."/>
            <person name="Gujja S."/>
            <person name="Saif S."/>
            <person name="Birren B."/>
        </authorList>
    </citation>
    <scope>NUCLEOTIDE SEQUENCE</scope>
    <source>
        <strain evidence="2">CBS 10737</strain>
    </source>
</reference>
<feature type="region of interest" description="Disordered" evidence="1">
    <location>
        <begin position="350"/>
        <end position="391"/>
    </location>
</feature>
<evidence type="ECO:0000256" key="1">
    <source>
        <dbReference type="SAM" id="MobiDB-lite"/>
    </source>
</evidence>
<gene>
    <name evidence="2" type="ORF">I206_00006</name>
    <name evidence="3" type="ORF">I206_101318</name>
</gene>
<feature type="compositionally biased region" description="Low complexity" evidence="1">
    <location>
        <begin position="58"/>
        <end position="68"/>
    </location>
</feature>
<dbReference type="GeneID" id="30168375"/>
<evidence type="ECO:0000313" key="2">
    <source>
        <dbReference type="EMBL" id="OCF52710.1"/>
    </source>
</evidence>
<feature type="compositionally biased region" description="Polar residues" evidence="1">
    <location>
        <begin position="352"/>
        <end position="362"/>
    </location>
</feature>
<name>A0A1B9IBE5_9TREE</name>
<reference evidence="3" key="4">
    <citation type="submission" date="2024-02" db="EMBL/GenBank/DDBJ databases">
        <title>Comparative genomics of Cryptococcus and Kwoniella reveals pathogenesis evolution and contrasting modes of karyotype evolution via chromosome fusion or intercentromeric recombination.</title>
        <authorList>
            <person name="Coelho M.A."/>
            <person name="David-Palma M."/>
            <person name="Shea T."/>
            <person name="Bowers K."/>
            <person name="McGinley-Smith S."/>
            <person name="Mohammad A.W."/>
            <person name="Gnirke A."/>
            <person name="Yurkov A.M."/>
            <person name="Nowrousian M."/>
            <person name="Sun S."/>
            <person name="Cuomo C.A."/>
            <person name="Heitman J."/>
        </authorList>
    </citation>
    <scope>NUCLEOTIDE SEQUENCE</scope>
    <source>
        <strain evidence="3">CBS 10737</strain>
    </source>
</reference>
<dbReference type="EMBL" id="CP144519">
    <property type="protein sequence ID" value="WWC67410.1"/>
    <property type="molecule type" value="Genomic_DNA"/>
</dbReference>
<protein>
    <submittedName>
        <fullName evidence="2">Uncharacterized protein</fullName>
    </submittedName>
</protein>
<feature type="region of interest" description="Disordered" evidence="1">
    <location>
        <begin position="58"/>
        <end position="97"/>
    </location>
</feature>
<evidence type="ECO:0000313" key="3">
    <source>
        <dbReference type="EMBL" id="WWC67410.1"/>
    </source>
</evidence>
<dbReference type="EMBL" id="KI894007">
    <property type="protein sequence ID" value="OCF52710.1"/>
    <property type="molecule type" value="Genomic_DNA"/>
</dbReference>
<keyword evidence="4" id="KW-1185">Reference proteome</keyword>
<dbReference type="KEGG" id="kpin:30168375"/>
<feature type="compositionally biased region" description="Polar residues" evidence="1">
    <location>
        <begin position="290"/>
        <end position="319"/>
    </location>
</feature>
<feature type="region of interest" description="Disordered" evidence="1">
    <location>
        <begin position="288"/>
        <end position="323"/>
    </location>
</feature>
<sequence>MSWSAHSLLHSAKRRLPPWRSYWRSQNRSNQSRPNISKPHFVHSLVFPGCSSHYGPSVSRRSSTFSRSPDLPFIEPSRPNHPDDDGYNDTGQTGSDPYLADFDRAADDLLQATQSMIDAKRSCLRAESAGSRSWSELFGDRKRAWDAEKNALIEYGEDFRRSALAPDNLMRKLDSENFSTPDPTSFESYDKQVAEGNFSILSSALRSPFPPQLQWSPIVARSLFDKPLNLTYPSDLCDNSSLNALRYEVPELFQRPSCPYSSHGETEPDDIYRRVSLEDPRLDLYDITVGPSQTSGDTISQTDNVSSNPPDSPQKSFPSDLSDDSARSFCDALTRPASIDVTYDIGDYLHRSPSTSSGNTTFDDFLEPEKFGSLDDSTEASRSVQRSSSLHQQSASLASAVSYVTTTLESSLGDKWGQWWKGSRTVT</sequence>
<dbReference type="Proteomes" id="UP000094020">
    <property type="component" value="Chromosome 1"/>
</dbReference>
<dbReference type="AlphaFoldDB" id="A0A1B9IBE5"/>
<reference evidence="3" key="2">
    <citation type="submission" date="2013-07" db="EMBL/GenBank/DDBJ databases">
        <authorList>
            <consortium name="The Broad Institute Genome Sequencing Platform"/>
            <person name="Cuomo C."/>
            <person name="Litvintseva A."/>
            <person name="Chen Y."/>
            <person name="Heitman J."/>
            <person name="Sun S."/>
            <person name="Springer D."/>
            <person name="Dromer F."/>
            <person name="Young S.K."/>
            <person name="Zeng Q."/>
            <person name="Gargeya S."/>
            <person name="Fitzgerald M."/>
            <person name="Abouelleil A."/>
            <person name="Alvarado L."/>
            <person name="Berlin A.M."/>
            <person name="Chapman S.B."/>
            <person name="Dewar J."/>
            <person name="Goldberg J."/>
            <person name="Griggs A."/>
            <person name="Gujja S."/>
            <person name="Hansen M."/>
            <person name="Howarth C."/>
            <person name="Imamovic A."/>
            <person name="Larimer J."/>
            <person name="McCowan C."/>
            <person name="Murphy C."/>
            <person name="Pearson M."/>
            <person name="Priest M."/>
            <person name="Roberts A."/>
            <person name="Saif S."/>
            <person name="Shea T."/>
            <person name="Sykes S."/>
            <person name="Wortman J."/>
            <person name="Nusbaum C."/>
            <person name="Birren B."/>
        </authorList>
    </citation>
    <scope>NUCLEOTIDE SEQUENCE</scope>
    <source>
        <strain evidence="3">CBS 10737</strain>
    </source>
</reference>
<dbReference type="OrthoDB" id="10667640at2759"/>
<accession>A0A1B9IBE5</accession>
<proteinExistence type="predicted"/>
<dbReference type="RefSeq" id="XP_019013929.1">
    <property type="nucleotide sequence ID" value="XM_019151791.1"/>
</dbReference>
<reference evidence="2" key="1">
    <citation type="submission" date="2013-07" db="EMBL/GenBank/DDBJ databases">
        <title>The Genome Sequence of Cryptococcus pinus CBS10737.</title>
        <authorList>
            <consortium name="The Broad Institute Genome Sequencing Platform"/>
            <person name="Cuomo C."/>
            <person name="Litvintseva A."/>
            <person name="Chen Y."/>
            <person name="Heitman J."/>
            <person name="Sun S."/>
            <person name="Springer D."/>
            <person name="Dromer F."/>
            <person name="Young S.K."/>
            <person name="Zeng Q."/>
            <person name="Gargeya S."/>
            <person name="Fitzgerald M."/>
            <person name="Abouelleil A."/>
            <person name="Alvarado L."/>
            <person name="Berlin A.M."/>
            <person name="Chapman S.B."/>
            <person name="Dewar J."/>
            <person name="Goldberg J."/>
            <person name="Griggs A."/>
            <person name="Gujja S."/>
            <person name="Hansen M."/>
            <person name="Howarth C."/>
            <person name="Imamovic A."/>
            <person name="Larimer J."/>
            <person name="McCowan C."/>
            <person name="Murphy C."/>
            <person name="Pearson M."/>
            <person name="Priest M."/>
            <person name="Roberts A."/>
            <person name="Saif S."/>
            <person name="Shea T."/>
            <person name="Sykes S."/>
            <person name="Wortman J."/>
            <person name="Nusbaum C."/>
            <person name="Birren B."/>
        </authorList>
    </citation>
    <scope>NUCLEOTIDE SEQUENCE [LARGE SCALE GENOMIC DNA]</scope>
    <source>
        <strain evidence="2">CBS 10737</strain>
    </source>
</reference>
<evidence type="ECO:0000313" key="4">
    <source>
        <dbReference type="Proteomes" id="UP000094020"/>
    </source>
</evidence>